<feature type="region of interest" description="Disordered" evidence="1">
    <location>
        <begin position="1"/>
        <end position="49"/>
    </location>
</feature>
<name>A0A2K8U5E7_9GAMM</name>
<dbReference type="Pfam" id="PF19777">
    <property type="entry name" value="DUF6263"/>
    <property type="match status" value="1"/>
</dbReference>
<keyword evidence="3" id="KW-1185">Reference proteome</keyword>
<evidence type="ECO:0000313" key="3">
    <source>
        <dbReference type="Proteomes" id="UP000232638"/>
    </source>
</evidence>
<gene>
    <name evidence="2" type="ORF">THSYN_07290</name>
</gene>
<evidence type="ECO:0000313" key="2">
    <source>
        <dbReference type="EMBL" id="AUB80777.1"/>
    </source>
</evidence>
<dbReference type="Proteomes" id="UP000232638">
    <property type="component" value="Chromosome"/>
</dbReference>
<dbReference type="KEGG" id="tsy:THSYN_07290"/>
<reference evidence="2 3" key="1">
    <citation type="submission" date="2017-03" db="EMBL/GenBank/DDBJ databases">
        <title>Complete genome sequence of Candidatus 'Thiodictyon syntrophicum' sp. nov. strain Cad16T, a photolithoautotroph purple sulfur bacterium isolated from an alpine meromictic lake.</title>
        <authorList>
            <person name="Luedin S.M."/>
            <person name="Pothier J.F."/>
            <person name="Danza F."/>
            <person name="Storelli N."/>
            <person name="Wittwer M."/>
            <person name="Tonolla M."/>
        </authorList>
    </citation>
    <scope>NUCLEOTIDE SEQUENCE [LARGE SCALE GENOMIC DNA]</scope>
    <source>
        <strain evidence="2 3">Cad16T</strain>
    </source>
</reference>
<dbReference type="InterPro" id="IPR046230">
    <property type="entry name" value="DUF6263"/>
</dbReference>
<feature type="compositionally biased region" description="Low complexity" evidence="1">
    <location>
        <begin position="315"/>
        <end position="338"/>
    </location>
</feature>
<dbReference type="AlphaFoldDB" id="A0A2K8U5E7"/>
<feature type="compositionally biased region" description="Basic and acidic residues" evidence="1">
    <location>
        <begin position="27"/>
        <end position="41"/>
    </location>
</feature>
<sequence>MKVRLAFPPGDYLMTTVSQSQGSTETGGEKSPSKDDSREVWRMQVPEPNDQDEKKVLIRLVEARTEGLESGQQYRFDSTRQGQQTSGMEFAYAPLMKAEVLVTLDADDTVVEVSGLDKLWTDLDTKAHTPMQQGLLAEMRIAKSDKGFESNFRRLEALMPKAAIAVGDAWKAGVRMDLPLVGELKVRYDCKLVALEPGSHGDVAVIEANSTYSLSKPKTIEAQGVALTLRNIEMAEKARVKIDVQTGIFVSDESTRSVSVQGIATQADQQQEVSSQNSSHTTTTLTPTGAQPPRDSAVQAASRAGADTGRPSGWAQSQEAATPATAAQATDQTDDSTQGLPMQGEADNGDRPALTAPPPAASSRPSSAQPPAAPGPLVMRRQAEPRQNAFSVLVPQGWLIEGGLFSVDPTQAGGALNAIETKCDFSVKRDTAGTVMVRWAPSYNFVDWSRAAEFASLAQLFPPGRTYNGALVKPMPTVEQYLMEGFKLVRPKATDVRVIERIDLPMVADLCTKLSQGVNAQMAQLGKPPMTFTAGALVIEYTEGGNRYREAALTALGDWRAAAGIWSNQFTFHMRAPAAQETQWKPVLDIVRQSLKFNPQWVAAYVRAAGERGQAAAALFRSLERIDQEIFAHRSAMQERISEDNYLLLTGQEKYVNPYTREVEQDSSDYRFRWTTPGGDRLYSQQDGFDPNRDAQLNQLEWKLTPVEQR</sequence>
<accession>A0A2K8U5E7</accession>
<organism evidence="2 3">
    <name type="scientific">Candidatus Thiodictyon syntrophicum</name>
    <dbReference type="NCBI Taxonomy" id="1166950"/>
    <lineage>
        <taxon>Bacteria</taxon>
        <taxon>Pseudomonadati</taxon>
        <taxon>Pseudomonadota</taxon>
        <taxon>Gammaproteobacteria</taxon>
        <taxon>Chromatiales</taxon>
        <taxon>Chromatiaceae</taxon>
        <taxon>Thiodictyon</taxon>
    </lineage>
</organism>
<dbReference type="EMBL" id="CP020370">
    <property type="protein sequence ID" value="AUB80777.1"/>
    <property type="molecule type" value="Genomic_DNA"/>
</dbReference>
<feature type="region of interest" description="Disordered" evidence="1">
    <location>
        <begin position="261"/>
        <end position="376"/>
    </location>
</feature>
<protein>
    <submittedName>
        <fullName evidence="2">Uncharacterized protein</fullName>
    </submittedName>
</protein>
<evidence type="ECO:0000256" key="1">
    <source>
        <dbReference type="SAM" id="MobiDB-lite"/>
    </source>
</evidence>
<feature type="compositionally biased region" description="Polar residues" evidence="1">
    <location>
        <begin position="15"/>
        <end position="26"/>
    </location>
</feature>
<feature type="compositionally biased region" description="Low complexity" evidence="1">
    <location>
        <begin position="361"/>
        <end position="370"/>
    </location>
</feature>
<feature type="compositionally biased region" description="Polar residues" evidence="1">
    <location>
        <begin position="261"/>
        <end position="280"/>
    </location>
</feature>
<proteinExistence type="predicted"/>